<evidence type="ECO:0000256" key="4">
    <source>
        <dbReference type="PROSITE-ProRule" id="PRU00339"/>
    </source>
</evidence>
<keyword evidence="10" id="KW-1185">Reference proteome</keyword>
<dbReference type="PROSITE" id="PS51192">
    <property type="entry name" value="HELICASE_ATP_BIND_1"/>
    <property type="match status" value="1"/>
</dbReference>
<dbReference type="InterPro" id="IPR000185">
    <property type="entry name" value="SecA"/>
</dbReference>
<name>A0A8S9XDZ5_APOLU</name>
<reference evidence="9" key="1">
    <citation type="journal article" date="2021" name="Mol. Ecol. Resour.">
        <title>Apolygus lucorum genome provides insights into omnivorousness and mesophyll feeding.</title>
        <authorList>
            <person name="Liu Y."/>
            <person name="Liu H."/>
            <person name="Wang H."/>
            <person name="Huang T."/>
            <person name="Liu B."/>
            <person name="Yang B."/>
            <person name="Yin L."/>
            <person name="Li B."/>
            <person name="Zhang Y."/>
            <person name="Zhang S."/>
            <person name="Jiang F."/>
            <person name="Zhang X."/>
            <person name="Ren Y."/>
            <person name="Wang B."/>
            <person name="Wang S."/>
            <person name="Lu Y."/>
            <person name="Wu K."/>
            <person name="Fan W."/>
            <person name="Wang G."/>
        </authorList>
    </citation>
    <scope>NUCLEOTIDE SEQUENCE</scope>
    <source>
        <strain evidence="9">12Hb</strain>
    </source>
</reference>
<dbReference type="GO" id="GO:0005524">
    <property type="term" value="F:ATP binding"/>
    <property type="evidence" value="ECO:0007669"/>
    <property type="project" value="InterPro"/>
</dbReference>
<feature type="compositionally biased region" description="Basic and acidic residues" evidence="5">
    <location>
        <begin position="889"/>
        <end position="903"/>
    </location>
</feature>
<dbReference type="SMART" id="SM00490">
    <property type="entry name" value="HELICc"/>
    <property type="match status" value="1"/>
</dbReference>
<dbReference type="Gene3D" id="3.90.1440.10">
    <property type="entry name" value="SecA, preprotein cross-linking domain"/>
    <property type="match status" value="1"/>
</dbReference>
<evidence type="ECO:0000256" key="2">
    <source>
        <dbReference type="ARBA" id="ARBA00022927"/>
    </source>
</evidence>
<dbReference type="InterPro" id="IPR014001">
    <property type="entry name" value="Helicase_ATP-bd"/>
</dbReference>
<dbReference type="SMART" id="SM00957">
    <property type="entry name" value="SecA_DEAD"/>
    <property type="match status" value="1"/>
</dbReference>
<dbReference type="GO" id="GO:0016020">
    <property type="term" value="C:membrane"/>
    <property type="evidence" value="ECO:0007669"/>
    <property type="project" value="InterPro"/>
</dbReference>
<evidence type="ECO:0000256" key="1">
    <source>
        <dbReference type="ARBA" id="ARBA00022490"/>
    </source>
</evidence>
<keyword evidence="2" id="KW-0653">Protein transport</keyword>
<dbReference type="GO" id="GO:0006605">
    <property type="term" value="P:protein targeting"/>
    <property type="evidence" value="ECO:0007669"/>
    <property type="project" value="InterPro"/>
</dbReference>
<feature type="region of interest" description="Disordered" evidence="5">
    <location>
        <begin position="577"/>
        <end position="599"/>
    </location>
</feature>
<dbReference type="SUPFAM" id="SSF52540">
    <property type="entry name" value="P-loop containing nucleoside triphosphate hydrolases"/>
    <property type="match status" value="2"/>
</dbReference>
<dbReference type="GO" id="GO:0006886">
    <property type="term" value="P:intracellular protein transport"/>
    <property type="evidence" value="ECO:0007669"/>
    <property type="project" value="InterPro"/>
</dbReference>
<feature type="region of interest" description="Disordered" evidence="5">
    <location>
        <begin position="889"/>
        <end position="912"/>
    </location>
</feature>
<proteinExistence type="predicted"/>
<dbReference type="PROSITE" id="PS51194">
    <property type="entry name" value="HELICASE_CTER"/>
    <property type="match status" value="1"/>
</dbReference>
<dbReference type="InterPro" id="IPR001650">
    <property type="entry name" value="Helicase_C-like"/>
</dbReference>
<keyword evidence="4" id="KW-0802">TPR repeat</keyword>
<dbReference type="Pfam" id="PF07517">
    <property type="entry name" value="SecA_DEAD"/>
    <property type="match status" value="1"/>
</dbReference>
<feature type="compositionally biased region" description="Gly residues" evidence="5">
    <location>
        <begin position="623"/>
        <end position="635"/>
    </location>
</feature>
<dbReference type="PANTHER" id="PTHR30612">
    <property type="entry name" value="SECA INNER MEMBRANE COMPONENT OF SEC PROTEIN SECRETION SYSTEM"/>
    <property type="match status" value="1"/>
</dbReference>
<organism evidence="9 10">
    <name type="scientific">Apolygus lucorum</name>
    <name type="common">Small green plant bug</name>
    <name type="synonym">Lygocoris lucorum</name>
    <dbReference type="NCBI Taxonomy" id="248454"/>
    <lineage>
        <taxon>Eukaryota</taxon>
        <taxon>Metazoa</taxon>
        <taxon>Ecdysozoa</taxon>
        <taxon>Arthropoda</taxon>
        <taxon>Hexapoda</taxon>
        <taxon>Insecta</taxon>
        <taxon>Pterygota</taxon>
        <taxon>Neoptera</taxon>
        <taxon>Paraneoptera</taxon>
        <taxon>Hemiptera</taxon>
        <taxon>Heteroptera</taxon>
        <taxon>Panheteroptera</taxon>
        <taxon>Cimicomorpha</taxon>
        <taxon>Miridae</taxon>
        <taxon>Mirini</taxon>
        <taxon>Apolygus</taxon>
    </lineage>
</organism>
<dbReference type="PRINTS" id="PR00906">
    <property type="entry name" value="SECA"/>
</dbReference>
<dbReference type="InterPro" id="IPR027417">
    <property type="entry name" value="P-loop_NTPase"/>
</dbReference>
<dbReference type="Gene3D" id="3.40.50.300">
    <property type="entry name" value="P-loop containing nucleotide triphosphate hydrolases"/>
    <property type="match status" value="2"/>
</dbReference>
<dbReference type="GO" id="GO:0017038">
    <property type="term" value="P:protein import"/>
    <property type="evidence" value="ECO:0007669"/>
    <property type="project" value="InterPro"/>
</dbReference>
<feature type="domain" description="SecA family profile" evidence="8">
    <location>
        <begin position="1759"/>
        <end position="2425"/>
    </location>
</feature>
<dbReference type="EMBL" id="WIXP02000009">
    <property type="protein sequence ID" value="KAF6205815.1"/>
    <property type="molecule type" value="Genomic_DNA"/>
</dbReference>
<evidence type="ECO:0000256" key="5">
    <source>
        <dbReference type="SAM" id="MobiDB-lite"/>
    </source>
</evidence>
<protein>
    <recommendedName>
        <fullName evidence="11">Protein translocase subunit SecA</fullName>
    </recommendedName>
</protein>
<dbReference type="Pfam" id="PF00271">
    <property type="entry name" value="Helicase_C"/>
    <property type="match status" value="1"/>
</dbReference>
<dbReference type="InterPro" id="IPR014018">
    <property type="entry name" value="SecA_motor_DEAD"/>
</dbReference>
<dbReference type="PANTHER" id="PTHR30612:SF0">
    <property type="entry name" value="CHLOROPLAST PROTEIN-TRANSPORTING ATPASE"/>
    <property type="match status" value="1"/>
</dbReference>
<dbReference type="OrthoDB" id="7993621at2759"/>
<evidence type="ECO:0000313" key="10">
    <source>
        <dbReference type="Proteomes" id="UP000466442"/>
    </source>
</evidence>
<keyword evidence="1" id="KW-0963">Cytoplasm</keyword>
<evidence type="ECO:0000256" key="3">
    <source>
        <dbReference type="ARBA" id="ARBA00023010"/>
    </source>
</evidence>
<evidence type="ECO:0000259" key="6">
    <source>
        <dbReference type="PROSITE" id="PS51192"/>
    </source>
</evidence>
<evidence type="ECO:0000259" key="7">
    <source>
        <dbReference type="PROSITE" id="PS51194"/>
    </source>
</evidence>
<dbReference type="InterPro" id="IPR011115">
    <property type="entry name" value="SecA_DEAD"/>
</dbReference>
<accession>A0A8S9XDZ5</accession>
<comment type="caution">
    <text evidence="9">The sequence shown here is derived from an EMBL/GenBank/DDBJ whole genome shotgun (WGS) entry which is preliminary data.</text>
</comment>
<dbReference type="PROSITE" id="PS50005">
    <property type="entry name" value="TPR"/>
    <property type="match status" value="1"/>
</dbReference>
<keyword evidence="2" id="KW-0813">Transport</keyword>
<gene>
    <name evidence="9" type="ORF">GE061_019989</name>
</gene>
<evidence type="ECO:0008006" key="11">
    <source>
        <dbReference type="Google" id="ProtNLM"/>
    </source>
</evidence>
<keyword evidence="3" id="KW-0811">Translocation</keyword>
<feature type="repeat" description="TPR" evidence="4">
    <location>
        <begin position="2524"/>
        <end position="2557"/>
    </location>
</feature>
<feature type="domain" description="Helicase C-terminal" evidence="7">
    <location>
        <begin position="2274"/>
        <end position="2450"/>
    </location>
</feature>
<dbReference type="Proteomes" id="UP000466442">
    <property type="component" value="Linkage Group LG9"/>
</dbReference>
<dbReference type="PROSITE" id="PS51196">
    <property type="entry name" value="SECA_MOTOR_DEAD"/>
    <property type="match status" value="1"/>
</dbReference>
<feature type="region of interest" description="Disordered" evidence="5">
    <location>
        <begin position="622"/>
        <end position="641"/>
    </location>
</feature>
<sequence>MEKKKLELSSANIEIVVNDINDHRCEPEDWLANTVLKLNTQFNDLRYDLSQCKNAWSSFYYNRLLVYHYNAVRFTFYNLFQKYGVDSQSVVQWSDKCRVILNEFPQHQMTEDLLELSKSMESVLHEVQRDRSRLSAERDALKNSSEEADLKKAVGYNIALGDVTADAFTKYFIRCEKAEKKRVERTIWNISLLRVISFLEDCISDPHINPISAANHSRSLGKAYFAAGIQDLGNKYTSLEYLMKPCLSFKDNNTDEKSKLKSLILRQVKDKRNLQEVKNEIVEFYKRPLTSIDLAYVETNYSKFCSREFVDESEAFFIKLKESKKSEIMALLPMLKSCDSLLRIPPPLNELDYFPLLKSNYKLLKPEDANESLKSLKNKYFEVVLEFYEMARNELTFIEAFIDFMDSFKDTQDLELALNLRHFCSTESTFGDFIQRVMNLKVSVFGDRLVDVQQAAEPLQNENDMFYVQKFKECVLLYLEPPKIQGTHIDGRFVLEVEGKKIVLSEILRQEQFDKILSCERPHCEEVRFVASNAIHLDVDFDRSKWHGKNILVMTKTIFVHGKISWDVSGNDGKELFSSEAGTGESGVGNEGKDGEAGESGGNVLILSDSIVNSNDLTIISDGGAGGKGQAGGDGQDGRDGETIDQKNFCSKFPPTAKFWRSSRVDPILTTLESISNLHSSIKLKWYERPAEGGSVCMEKNLDNIIEALKKDSFDGNIFIEAVTDSGNEITFSFRRGTFGSFCQSFLLFKGSNGQQGFKGGEGGLGGEGGFPGEIKIRLTRDYCPPNEFPLCIKRPGAEGAPGLGGKYGKHGKNSYDLGYLDYYVTNFFSSTWPKNYGFNGGSKIRLNYEAKTDNKWVWCPYKEYKKLPACAGFEESFNQPTELKEYQERATKKNNISRDPKSKATRKKTISHSQVSERYQRLIEKASLRNLHDEFDDATAQAILAIEENGKMQNKVVIKTQMMRCATLRQRNRTKDPETVVSADMQKKVEKVDDLIDEILKNPQHVDTLSRVCVIKPYLDELYKVLPNLKHEGNSTVEGLLLEKYRFVCLNGISLDLESRETPVDCLVRDIDLFDGIRYLKKSNIETDEISHPILGRLNQYIFRNDQEQRKKLSDFCKVGIFSISQSSVLKLFKRFIFDEGHLEKSSDSTKWFEKYKYFTDKENLGFPIFPESLEKLDREFFAHLSSRKSDVFSDFIRNIDCKGSESISCLELLAYVFDVNIRVYGSSENQLFSYVLKENLNPDCQSIIPRLSYLYLLIDNDRNLTLLEVDVDFWKLEKQRETNGVLFSKIIDATEKFLKKEEFDSFLDKKTYLSNEKFIVDEGLKLLRPIADLKTTIDEILQHFVDIDDRFLLKPKLYKLSPDYLGRSDILENILKRFRLEGNHVSAQELLRLVNSVLQSAAERKNNLNTYRWLVAAYPQDQWISELLLMDIETLFKRSLPEKTKWRQYLRKIENKAVLIVVRDKLRAADAEKPLSVETIDEIFCLLSKIPTEKLQMGDLDLAEWPYALKEKYWKYQLSSLTSREEEEETFVYFTLAIENVFGSQIIEKFIQLLIDKKFKISPDVLSNFKDERWNLSDVELKILSECSTIEEWTKKILVHNNAQMKVRDTNSLEESGKVNAINLSSALSTVKVTIPKSIRDLRKRFLGFKNSKPNTSSNVETKLSEAQDFLRDTNSLEKSGKVNAINSSSALSTVKVTIPKSIGDLRKRFLGFKNSKPNTSSNVETKLPKVQDFIRDTNSLVNLIKGNANTSSNVKALVLKVQSIFDKVREPKFCSSFCKDDGIERKSVREYSENDITSWVQSFKNRIESYSEENDKTGFLDEMNGEALAVITRGIELKRGFRLHDTQMLTVMILLQNIRSTLAQVATGEGKSLIVVAASIIKALKGDKVDIITSSSVLARRDATDNADIYSLFQIHVSHNCNDDVEVRKQSYSNNQVVYGDLSDFQRDYLLHEFYDINVLGDRNFVSVIVDEVDSMLLDKGNNMLYLSHGIPELDKLESVYLYIWRWINRPCWDRNGVLTTFDANAIKASVMYDLFGMIGKKDIKALDVVMTNVQAASIWERLFQHKIIDRKSRPTIDRIDRGQIEKALSPDLIKYTDRLHYLFMERLSRDRKIQVPNCLKPFVELHLDQWIANAIRAYFMKAGEDYVVDVDRTGTSADRNPNIIIIDKDTGTDQTNSQWVEALHQFLQLKHNCKLSVQSLKAVFISNVAYFKLYRNLYGLTGTLGSKAERKLLEDVYEADFVTIPTAKPKQFIEHSPILCSGEAEWCRRILEESKRFVQKSNRSVLIVCESVNDVELLSRSLGEEKTFTIHTYTREYEEFDVTQSRKELEASHIIIATNLAGRGTDIKINSDLKSAGGLHVILSYLPSNARIEQQAFGRAARCGDEGSGQLIIKSHGVEGTIIRLKIQRDREELERISKIKLFYKNQICSEEKCFSQFKQQYKTLRDQLIETPKEVQTILLQSCIDRWAFWLDRNSELINDLSSSESREAIDKSLKKFISHLHHKSESEDDWIAWVDDYPVPMVKLAKFFLRKQKFDKAVELFDLVIQAEPNFCVAAHYYKAGALGNMINWKSTSEDRDNKSKFENELIQAAKLFDKLGNEAVMNSAILSQFKYSNKQSIIQIDAYEEQNKNLANLYRFFSKSIGDILGHAVMPESFVNYSVKEPLASKLMNEFFNDGTLNHSLVSKQNMTQSEKEDLSSSYGISLSDLDAFLDKWDNKKIESFREFKADMKHNLCLPSKKKFWKELIRLDFLSDEVKYVIVDDEKLSELDPSLLDCLKEKSEAEPKHVLEQEDGYLFLNSELLPYQKNLGKVFLKEKFMDLLGKKSYLDLKNREVLHFNNKCQLRVDEIIADQAAADAPKYFSSCDSISVQDFVRNRVSENEAEIVLQELVDKQIVERRSDSNYRLATNFSQIDNINLNIPVYKPITKSLLYICFAYRIALQKIASQIHDGVAVSIPLNMHLYRSLIWDLYECKVISPSKVSKGKHCKDSMQNSLTSTFERSKLASLLNNKCIPQEDPEALIEQLISKKWLVNKMSTPSSPKLEINKEEGEWEPLDQCYRKCEKTAKKILTDLLKLSSETTLTHIVSCLGRLKSDLENFDDPSFNLKALTETSPDDNFFNAQEKDRFISNGLGEILILGKKRLSFLLILNSTLTTFIGCCQIAIGAIIGCISVGSVLGLCTEFISAGISDIMYAIRAVVSRYFSWKDYLAQKAVSVVTAGIRAFWYQGGNESRVGSKLGLNRDWVSSQTVGAQVLPTADKSVGKEMIKRISLKTFKEVGLVIANMAVDEIFDNFLQDSCDLIASEIMNNVERVFKSHEIASVLRKAFEVMGENDARDMMSNLTQTFGTQGMWKEFESIARRIFSSFEKGVSEATSKVVQSGQSTGNISWVVRNLCLASVCADKVEHLLKVCGITSRLLDKLSKEMNKIIADKTPVEAHIESNYDNFERKVVVDLKKQFAEQCGQIINRQAHSLLKALLIGFGEKEINNSFLSYKGSGLTEVFDMYKRQFEESVEIAGDDVQAVQPITKEYHGNLLSLLSKTRNPQLLSDIIMENVPMDMTCLQVFAKMLPIILQRLGIRERVSINVEEGDNVTQVFAPGSGEAVERVIRLRANKPFKVVRNNGNHQAGMNPGSINCLYFALSEHFDLGLKEDKFRYETARMIREDEGMKNKIEKWRHEYVIASKMYRGAHPYDHEDEDWSFNSKVDVDLCRGKWVDTDYGKEWEEENLSLEELHRQRTEAYRKALQRINEIVTGNSRNSKWTTCKLLHPHGRIQPSDFEATIYDTIRVHEGLVSIGYALYPVEFKTEITVKKWEFEYRYKVEINTNVVYCGQRGPQGPHIGFSITREDEQGLESLTGHCLINSAGNEHLPHRAKEKVRGIYHVSDDLPQYAMRIPVRKLFHGPNRTTTHLERLVIKLHATDPTHPSAHCGSTRRLAK</sequence>
<evidence type="ECO:0000313" key="9">
    <source>
        <dbReference type="EMBL" id="KAF6205815.1"/>
    </source>
</evidence>
<feature type="domain" description="Helicase ATP-binding" evidence="6">
    <location>
        <begin position="1855"/>
        <end position="1991"/>
    </location>
</feature>
<dbReference type="InterPro" id="IPR019734">
    <property type="entry name" value="TPR_rpt"/>
</dbReference>
<evidence type="ECO:0000259" key="8">
    <source>
        <dbReference type="PROSITE" id="PS51196"/>
    </source>
</evidence>